<dbReference type="PANTHER" id="PTHR21485">
    <property type="entry name" value="HAD SUPERFAMILY MEMBERS CMAS AND KDSC"/>
    <property type="match status" value="1"/>
</dbReference>
<dbReference type="Proteomes" id="UP001176429">
    <property type="component" value="Unassembled WGS sequence"/>
</dbReference>
<dbReference type="SFLD" id="SFLDG01136">
    <property type="entry name" value="C1.6:_Phosphoserine_Phosphatas"/>
    <property type="match status" value="1"/>
</dbReference>
<evidence type="ECO:0000256" key="7">
    <source>
        <dbReference type="ARBA" id="ARBA00022723"/>
    </source>
</evidence>
<evidence type="ECO:0000256" key="1">
    <source>
        <dbReference type="ARBA" id="ARBA00000898"/>
    </source>
</evidence>
<comment type="similarity">
    <text evidence="3">Belongs to the KdsC family.</text>
</comment>
<comment type="catalytic activity">
    <reaction evidence="1">
        <text>3-deoxy-alpha-D-manno-2-octulosonate-8-phosphate + H2O = 3-deoxy-alpha-D-manno-oct-2-ulosonate + phosphate</text>
        <dbReference type="Rhea" id="RHEA:11500"/>
        <dbReference type="ChEBI" id="CHEBI:15377"/>
        <dbReference type="ChEBI" id="CHEBI:43474"/>
        <dbReference type="ChEBI" id="CHEBI:85985"/>
        <dbReference type="ChEBI" id="CHEBI:85986"/>
        <dbReference type="EC" id="3.1.3.45"/>
    </reaction>
</comment>
<dbReference type="PANTHER" id="PTHR21485:SF6">
    <property type="entry name" value="N-ACYLNEURAMINATE CYTIDYLYLTRANSFERASE-RELATED"/>
    <property type="match status" value="1"/>
</dbReference>
<dbReference type="GO" id="GO:0016787">
    <property type="term" value="F:hydrolase activity"/>
    <property type="evidence" value="ECO:0007669"/>
    <property type="project" value="UniProtKB-KW"/>
</dbReference>
<gene>
    <name evidence="12" type="ORF">Q5H93_11995</name>
</gene>
<dbReference type="EC" id="3.1.3.45" evidence="5"/>
<evidence type="ECO:0000256" key="11">
    <source>
        <dbReference type="ARBA" id="ARBA00031051"/>
    </source>
</evidence>
<keyword evidence="9" id="KW-0460">Magnesium</keyword>
<evidence type="ECO:0000256" key="6">
    <source>
        <dbReference type="ARBA" id="ARBA00020092"/>
    </source>
</evidence>
<accession>A0ABT9BCF0</accession>
<dbReference type="InterPro" id="IPR010023">
    <property type="entry name" value="KdsC_fam"/>
</dbReference>
<name>A0ABT9BCF0_9BACT</name>
<comment type="caution">
    <text evidence="12">The sequence shown here is derived from an EMBL/GenBank/DDBJ whole genome shotgun (WGS) entry which is preliminary data.</text>
</comment>
<dbReference type="SFLD" id="SFLDG01138">
    <property type="entry name" value="C1.6.2:_Deoxy-d-mannose-octulo"/>
    <property type="match status" value="1"/>
</dbReference>
<comment type="subunit">
    <text evidence="4">Homotetramer.</text>
</comment>
<dbReference type="NCBIfam" id="TIGR01670">
    <property type="entry name" value="KdsC-phosphatas"/>
    <property type="match status" value="1"/>
</dbReference>
<evidence type="ECO:0000256" key="9">
    <source>
        <dbReference type="ARBA" id="ARBA00022842"/>
    </source>
</evidence>
<dbReference type="InterPro" id="IPR036412">
    <property type="entry name" value="HAD-like_sf"/>
</dbReference>
<reference evidence="12" key="1">
    <citation type="submission" date="2023-07" db="EMBL/GenBank/DDBJ databases">
        <authorList>
            <person name="Kim M.K."/>
        </authorList>
    </citation>
    <scope>NUCLEOTIDE SEQUENCE</scope>
    <source>
        <strain evidence="12">ASUV-10-1</strain>
    </source>
</reference>
<dbReference type="Pfam" id="PF08282">
    <property type="entry name" value="Hydrolase_3"/>
    <property type="match status" value="1"/>
</dbReference>
<dbReference type="SUPFAM" id="SSF56784">
    <property type="entry name" value="HAD-like"/>
    <property type="match status" value="1"/>
</dbReference>
<dbReference type="CDD" id="cd01630">
    <property type="entry name" value="HAD_KDO-like"/>
    <property type="match status" value="1"/>
</dbReference>
<keyword evidence="7" id="KW-0479">Metal-binding</keyword>
<evidence type="ECO:0000256" key="4">
    <source>
        <dbReference type="ARBA" id="ARBA00011881"/>
    </source>
</evidence>
<keyword evidence="10" id="KW-0448">Lipopolysaccharide biosynthesis</keyword>
<protein>
    <recommendedName>
        <fullName evidence="6">3-deoxy-D-manno-octulosonate 8-phosphate phosphatase KdsC</fullName>
        <ecNumber evidence="5">3.1.3.45</ecNumber>
    </recommendedName>
    <alternativeName>
        <fullName evidence="11">KDO 8-P phosphatase</fullName>
    </alternativeName>
</protein>
<keyword evidence="8 12" id="KW-0378">Hydrolase</keyword>
<evidence type="ECO:0000313" key="12">
    <source>
        <dbReference type="EMBL" id="MDO7875455.1"/>
    </source>
</evidence>
<evidence type="ECO:0000256" key="8">
    <source>
        <dbReference type="ARBA" id="ARBA00022801"/>
    </source>
</evidence>
<evidence type="ECO:0000256" key="10">
    <source>
        <dbReference type="ARBA" id="ARBA00022985"/>
    </source>
</evidence>
<dbReference type="Gene3D" id="3.40.50.1000">
    <property type="entry name" value="HAD superfamily/HAD-like"/>
    <property type="match status" value="1"/>
</dbReference>
<proteinExistence type="inferred from homology"/>
<evidence type="ECO:0000256" key="5">
    <source>
        <dbReference type="ARBA" id="ARBA00013066"/>
    </source>
</evidence>
<evidence type="ECO:0000313" key="13">
    <source>
        <dbReference type="Proteomes" id="UP001176429"/>
    </source>
</evidence>
<dbReference type="InterPro" id="IPR023214">
    <property type="entry name" value="HAD_sf"/>
</dbReference>
<organism evidence="12 13">
    <name type="scientific">Hymenobacter aranciens</name>
    <dbReference type="NCBI Taxonomy" id="3063996"/>
    <lineage>
        <taxon>Bacteria</taxon>
        <taxon>Pseudomonadati</taxon>
        <taxon>Bacteroidota</taxon>
        <taxon>Cytophagia</taxon>
        <taxon>Cytophagales</taxon>
        <taxon>Hymenobacteraceae</taxon>
        <taxon>Hymenobacter</taxon>
    </lineage>
</organism>
<dbReference type="RefSeq" id="WP_305006765.1">
    <property type="nucleotide sequence ID" value="NZ_JAUQSY010000007.1"/>
</dbReference>
<comment type="cofactor">
    <cofactor evidence="2">
        <name>Mg(2+)</name>
        <dbReference type="ChEBI" id="CHEBI:18420"/>
    </cofactor>
</comment>
<sequence length="170" mass="18649">MKQAELYARARRIRLVLTDCDGVLTDGGVYYSERGEEMKRFNIRDGMGVVRLREHGIATGIVTGETSPSVVTRAAKLKIEELHLGIQDKPGRLREILARTGLTANEIAFIGDDTNDLEILDMVGLSACPGDATIFARNVAMYHCQAFGGHGCFRELAELIISAQQTAIRV</sequence>
<dbReference type="InterPro" id="IPR050793">
    <property type="entry name" value="CMP-NeuNAc_synthase"/>
</dbReference>
<evidence type="ECO:0000256" key="2">
    <source>
        <dbReference type="ARBA" id="ARBA00001946"/>
    </source>
</evidence>
<dbReference type="PIRSF" id="PIRSF006118">
    <property type="entry name" value="KDO8-P_Ptase"/>
    <property type="match status" value="1"/>
</dbReference>
<keyword evidence="13" id="KW-1185">Reference proteome</keyword>
<dbReference type="SFLD" id="SFLDS00003">
    <property type="entry name" value="Haloacid_Dehalogenase"/>
    <property type="match status" value="1"/>
</dbReference>
<evidence type="ECO:0000256" key="3">
    <source>
        <dbReference type="ARBA" id="ARBA00005893"/>
    </source>
</evidence>
<dbReference type="EMBL" id="JAUQSY010000007">
    <property type="protein sequence ID" value="MDO7875455.1"/>
    <property type="molecule type" value="Genomic_DNA"/>
</dbReference>